<dbReference type="InterPro" id="IPR009724">
    <property type="entry name" value="TMEM70"/>
</dbReference>
<keyword evidence="2" id="KW-0472">Membrane</keyword>
<keyword evidence="4" id="KW-1185">Reference proteome</keyword>
<dbReference type="EMBL" id="VVIM01000007">
    <property type="protein sequence ID" value="KAB0795991.1"/>
    <property type="molecule type" value="Genomic_DNA"/>
</dbReference>
<accession>A0A5N4AFA4</accession>
<dbReference type="OrthoDB" id="156886at2759"/>
<evidence type="ECO:0000313" key="4">
    <source>
        <dbReference type="Proteomes" id="UP000327044"/>
    </source>
</evidence>
<dbReference type="PANTHER" id="PTHR13281:SF0">
    <property type="entry name" value="TRANSMEMBRANE PROTEIN 70, MITOCHONDRIAL"/>
    <property type="match status" value="1"/>
</dbReference>
<dbReference type="Proteomes" id="UP000327044">
    <property type="component" value="Unassembled WGS sequence"/>
</dbReference>
<protein>
    <recommendedName>
        <fullName evidence="5">Transmembrane protein 70</fullName>
    </recommendedName>
</protein>
<evidence type="ECO:0008006" key="5">
    <source>
        <dbReference type="Google" id="ProtNLM"/>
    </source>
</evidence>
<evidence type="ECO:0000313" key="3">
    <source>
        <dbReference type="EMBL" id="KAB0795991.1"/>
    </source>
</evidence>
<dbReference type="AlphaFoldDB" id="A0A5N4AFA4"/>
<dbReference type="InterPro" id="IPR045325">
    <property type="entry name" value="TMEM70/TMEM186/TMEM223"/>
</dbReference>
<keyword evidence="2" id="KW-1133">Transmembrane helix</keyword>
<dbReference type="PANTHER" id="PTHR13281">
    <property type="entry name" value="TRANSMEMBRANE PROTEIN 70, MITOCHONDRIAL"/>
    <property type="match status" value="1"/>
</dbReference>
<feature type="transmembrane region" description="Helical" evidence="2">
    <location>
        <begin position="94"/>
        <end position="115"/>
    </location>
</feature>
<evidence type="ECO:0000256" key="2">
    <source>
        <dbReference type="SAM" id="Phobius"/>
    </source>
</evidence>
<keyword evidence="2" id="KW-0812">Transmembrane</keyword>
<organism evidence="3 4">
    <name type="scientific">Photinus pyralis</name>
    <name type="common">Common eastern firefly</name>
    <name type="synonym">Lampyris pyralis</name>
    <dbReference type="NCBI Taxonomy" id="7054"/>
    <lineage>
        <taxon>Eukaryota</taxon>
        <taxon>Metazoa</taxon>
        <taxon>Ecdysozoa</taxon>
        <taxon>Arthropoda</taxon>
        <taxon>Hexapoda</taxon>
        <taxon>Insecta</taxon>
        <taxon>Pterygota</taxon>
        <taxon>Neoptera</taxon>
        <taxon>Endopterygota</taxon>
        <taxon>Coleoptera</taxon>
        <taxon>Polyphaga</taxon>
        <taxon>Elateriformia</taxon>
        <taxon>Elateroidea</taxon>
        <taxon>Lampyridae</taxon>
        <taxon>Lampyrinae</taxon>
        <taxon>Photinus</taxon>
    </lineage>
</organism>
<reference evidence="3 4" key="1">
    <citation type="journal article" date="2018" name="Elife">
        <title>Firefly genomes illuminate parallel origins of bioluminescence in beetles.</title>
        <authorList>
            <person name="Fallon T.R."/>
            <person name="Lower S.E."/>
            <person name="Chang C.H."/>
            <person name="Bessho-Uehara M."/>
            <person name="Martin G.J."/>
            <person name="Bewick A.J."/>
            <person name="Behringer M."/>
            <person name="Debat H.J."/>
            <person name="Wong I."/>
            <person name="Day J.C."/>
            <person name="Suvorov A."/>
            <person name="Silva C.J."/>
            <person name="Stanger-Hall K.F."/>
            <person name="Hall D.W."/>
            <person name="Schmitz R.J."/>
            <person name="Nelson D.R."/>
            <person name="Lewis S.M."/>
            <person name="Shigenobu S."/>
            <person name="Bybee S.M."/>
            <person name="Larracuente A.M."/>
            <person name="Oba Y."/>
            <person name="Weng J.K."/>
        </authorList>
    </citation>
    <scope>NUCLEOTIDE SEQUENCE [LARGE SCALE GENOMIC DNA]</scope>
    <source>
        <strain evidence="3">1611_PpyrPB1</strain>
        <tissue evidence="3">Whole body</tissue>
    </source>
</reference>
<comment type="similarity">
    <text evidence="1">Belongs to the TMEM70 family.</text>
</comment>
<proteinExistence type="inferred from homology"/>
<dbReference type="Pfam" id="PF06979">
    <property type="entry name" value="TMEM70"/>
    <property type="match status" value="1"/>
</dbReference>
<comment type="caution">
    <text evidence="3">The sequence shown here is derived from an EMBL/GenBank/DDBJ whole genome shotgun (WGS) entry which is preliminary data.</text>
</comment>
<dbReference type="InParanoid" id="A0A5N4AFA4"/>
<dbReference type="GO" id="GO:0033615">
    <property type="term" value="P:mitochondrial proton-transporting ATP synthase complex assembly"/>
    <property type="evidence" value="ECO:0007669"/>
    <property type="project" value="TreeGrafter"/>
</dbReference>
<name>A0A5N4AFA4_PHOPY</name>
<dbReference type="FunCoup" id="A0A5N4AFA4">
    <property type="interactions" value="1001"/>
</dbReference>
<evidence type="ECO:0000256" key="1">
    <source>
        <dbReference type="ARBA" id="ARBA00005280"/>
    </source>
</evidence>
<sequence length="208" mass="23763">MSLNACLILLPRVFRSSQCKSVITKNYMLYKNLYLCRLQSTTQNRNEVLVYHGTLTTQLRGVKVFSLMTSLTGIVAQPFIYTQLMSLNNVPLMIVAWSFFGLFTIGTPLLLHLLARKYVTTLKYKPETDTYVATTLNLFNIAKELEFKPADVKVPEVLGMFTSFTAKDKALFVDPRFFSDPKHYGRIMGYDKPLDFKLCKSNISEGKK</sequence>
<dbReference type="GO" id="GO:0031966">
    <property type="term" value="C:mitochondrial membrane"/>
    <property type="evidence" value="ECO:0007669"/>
    <property type="project" value="TreeGrafter"/>
</dbReference>
<gene>
    <name evidence="3" type="ORF">PPYR_10052</name>
</gene>